<dbReference type="HOGENOM" id="CLU_497591_0_0_6"/>
<feature type="compositionally biased region" description="Low complexity" evidence="1">
    <location>
        <begin position="509"/>
        <end position="531"/>
    </location>
</feature>
<dbReference type="EMBL" id="CP000733">
    <property type="protein sequence ID" value="ABS76902.2"/>
    <property type="molecule type" value="Genomic_DNA"/>
</dbReference>
<evidence type="ECO:0000313" key="3">
    <source>
        <dbReference type="Proteomes" id="UP000008555"/>
    </source>
</evidence>
<proteinExistence type="predicted"/>
<dbReference type="Proteomes" id="UP000008555">
    <property type="component" value="Chromosome"/>
</dbReference>
<organism evidence="2 3">
    <name type="scientific">Coxiella burnetii (strain Dugway 5J108-111)</name>
    <dbReference type="NCBI Taxonomy" id="434922"/>
    <lineage>
        <taxon>Bacteria</taxon>
        <taxon>Pseudomonadati</taxon>
        <taxon>Pseudomonadota</taxon>
        <taxon>Gammaproteobacteria</taxon>
        <taxon>Legionellales</taxon>
        <taxon>Coxiellaceae</taxon>
        <taxon>Coxiella</taxon>
    </lineage>
</organism>
<evidence type="ECO:0000313" key="2">
    <source>
        <dbReference type="EMBL" id="ABS76902.2"/>
    </source>
</evidence>
<sequence length="547" mass="63114">MPITSLEFSRDRIMQFLEKLKFFETVICPISFFPELEASKRIRNKANLVLAIADSMEGTQKIKLEIWPFEEYAARDFTQKDRLWYHSLDGLAAVLKELKELNHSISLSIIFMGETHDINDLSDDLTMSQKSHPGQLLKLSTIRNKIRYFYDTNRESLRCFFKKVLTNCPNVTFQISNPPYLKKSIHDPKDLINKTAQDYGELMNLDIVDEIIQKLKENISAYLPNSSEKEHKVTQDEINALKQKLKIQLKLDEDLKIYDKVMERIKNATLNSGLAELKIAEFIEITPPSSSSDENIHYLMRKFRARGPFQKSKTKTSAESFNNEQIMKISFELQQQLYDSYIAVIHKPPFSFNQLTQRYNEILQEFFPSSETSPPAEVKSNDQERSSKRIRRESDENDASTQCYRALLACAQGLKNAILSETTAEEKVATLKKLSELLKRTVSEEGVIEPEITQQSARNGKEEKEPTPLENKSSEQHLVYATQEQLHKLEERIEFLEALYERSDDDTEASSLSPSERNSPNSSSFFSTSRATDLEQKQKDTSPRNNN</sequence>
<feature type="region of interest" description="Disordered" evidence="1">
    <location>
        <begin position="367"/>
        <end position="396"/>
    </location>
</feature>
<feature type="compositionally biased region" description="Basic and acidic residues" evidence="1">
    <location>
        <begin position="459"/>
        <end position="475"/>
    </location>
</feature>
<gene>
    <name evidence="2" type="ordered locus">CBUD_0419</name>
</gene>
<accession>A9KF40</accession>
<dbReference type="RefSeq" id="WP_011996569.1">
    <property type="nucleotide sequence ID" value="NC_009727.1"/>
</dbReference>
<dbReference type="KEGG" id="cbd:CBUD_0419"/>
<feature type="region of interest" description="Disordered" evidence="1">
    <location>
        <begin position="449"/>
        <end position="476"/>
    </location>
</feature>
<name>A9KF40_COXBN</name>
<protein>
    <submittedName>
        <fullName evidence="2">Hypothetical cytosolic protein</fullName>
    </submittedName>
</protein>
<reference evidence="2 3" key="1">
    <citation type="journal article" date="2009" name="Infect. Immun.">
        <title>Comparative genomics reveal extensive transposon-mediated genomic plasticity and diversity among potential effector proteins within the genus Coxiella.</title>
        <authorList>
            <person name="Beare P.A."/>
            <person name="Unsworth N."/>
            <person name="Andoh M."/>
            <person name="Voth D.E."/>
            <person name="Omsland A."/>
            <person name="Gilk S.D."/>
            <person name="Williams K.P."/>
            <person name="Sobral B.W."/>
            <person name="Kupko J.J.III."/>
            <person name="Porcella S.F."/>
            <person name="Samuel J.E."/>
            <person name="Heinzen R.A."/>
        </authorList>
    </citation>
    <scope>NUCLEOTIDE SEQUENCE [LARGE SCALE GENOMIC DNA]</scope>
    <source>
        <strain evidence="2 3">Dugway 5J108-111</strain>
    </source>
</reference>
<evidence type="ECO:0000256" key="1">
    <source>
        <dbReference type="SAM" id="MobiDB-lite"/>
    </source>
</evidence>
<dbReference type="AlphaFoldDB" id="A9KF40"/>
<feature type="compositionally biased region" description="Basic and acidic residues" evidence="1">
    <location>
        <begin position="532"/>
        <end position="547"/>
    </location>
</feature>
<feature type="region of interest" description="Disordered" evidence="1">
    <location>
        <begin position="500"/>
        <end position="547"/>
    </location>
</feature>